<dbReference type="InterPro" id="IPR038987">
    <property type="entry name" value="MoeA-like"/>
</dbReference>
<keyword evidence="6" id="KW-0500">Molybdenum</keyword>
<dbReference type="SUPFAM" id="SSF53218">
    <property type="entry name" value="Molybdenum cofactor biosynthesis proteins"/>
    <property type="match status" value="1"/>
</dbReference>
<dbReference type="Proteomes" id="UP001202550">
    <property type="component" value="Unassembled WGS sequence"/>
</dbReference>
<comment type="function">
    <text evidence="1 6">Catalyzes the insertion of molybdate into adenylated molybdopterin with the concomitant release of AMP.</text>
</comment>
<evidence type="ECO:0000256" key="2">
    <source>
        <dbReference type="ARBA" id="ARBA00005046"/>
    </source>
</evidence>
<keyword evidence="9" id="KW-1185">Reference proteome</keyword>
<dbReference type="EMBL" id="JALZWP010000011">
    <property type="protein sequence ID" value="MCL1629447.1"/>
    <property type="molecule type" value="Genomic_DNA"/>
</dbReference>
<gene>
    <name evidence="8" type="ORF">M3N55_11950</name>
</gene>
<evidence type="ECO:0000256" key="5">
    <source>
        <dbReference type="ARBA" id="ARBA00047317"/>
    </source>
</evidence>
<feature type="domain" description="MoaB/Mog" evidence="7">
    <location>
        <begin position="172"/>
        <end position="309"/>
    </location>
</feature>
<evidence type="ECO:0000256" key="6">
    <source>
        <dbReference type="RuleBase" id="RU365090"/>
    </source>
</evidence>
<reference evidence="8 9" key="1">
    <citation type="submission" date="2022-05" db="EMBL/GenBank/DDBJ databases">
        <title>Seasonal and diel survey of microbial diversity of the Tyrrhenian coast.</title>
        <authorList>
            <person name="Gattoni G."/>
            <person name="Corral P."/>
        </authorList>
    </citation>
    <scope>NUCLEOTIDE SEQUENCE [LARGE SCALE GENOMIC DNA]</scope>
    <source>
        <strain evidence="8 9">V10</strain>
    </source>
</reference>
<evidence type="ECO:0000259" key="7">
    <source>
        <dbReference type="SMART" id="SM00852"/>
    </source>
</evidence>
<dbReference type="Pfam" id="PF00994">
    <property type="entry name" value="MoCF_biosynth"/>
    <property type="match status" value="1"/>
</dbReference>
<dbReference type="InterPro" id="IPR036688">
    <property type="entry name" value="MoeA_C_domain_IV_sf"/>
</dbReference>
<dbReference type="InterPro" id="IPR001453">
    <property type="entry name" value="MoaB/Mog_dom"/>
</dbReference>
<dbReference type="InterPro" id="IPR036425">
    <property type="entry name" value="MoaB/Mog-like_dom_sf"/>
</dbReference>
<dbReference type="Gene3D" id="2.170.190.11">
    <property type="entry name" value="Molybdopterin biosynthesis moea protein, domain 3"/>
    <property type="match status" value="1"/>
</dbReference>
<evidence type="ECO:0000313" key="9">
    <source>
        <dbReference type="Proteomes" id="UP001202550"/>
    </source>
</evidence>
<dbReference type="Gene3D" id="3.90.105.10">
    <property type="entry name" value="Molybdopterin biosynthesis moea protein, domain 2"/>
    <property type="match status" value="1"/>
</dbReference>
<evidence type="ECO:0000256" key="3">
    <source>
        <dbReference type="ARBA" id="ARBA00010763"/>
    </source>
</evidence>
<dbReference type="PANTHER" id="PTHR10192">
    <property type="entry name" value="MOLYBDOPTERIN BIOSYNTHESIS PROTEIN"/>
    <property type="match status" value="1"/>
</dbReference>
<dbReference type="InterPro" id="IPR005110">
    <property type="entry name" value="MoeA_linker/N"/>
</dbReference>
<keyword evidence="6" id="KW-0479">Metal-binding</keyword>
<comment type="similarity">
    <text evidence="3 6">Belongs to the MoeA family.</text>
</comment>
<dbReference type="SUPFAM" id="SSF63867">
    <property type="entry name" value="MoeA C-terminal domain-like"/>
    <property type="match status" value="1"/>
</dbReference>
<comment type="catalytic activity">
    <reaction evidence="5">
        <text>adenylyl-molybdopterin + molybdate = Mo-molybdopterin + AMP + H(+)</text>
        <dbReference type="Rhea" id="RHEA:35047"/>
        <dbReference type="ChEBI" id="CHEBI:15378"/>
        <dbReference type="ChEBI" id="CHEBI:36264"/>
        <dbReference type="ChEBI" id="CHEBI:62727"/>
        <dbReference type="ChEBI" id="CHEBI:71302"/>
        <dbReference type="ChEBI" id="CHEBI:456215"/>
        <dbReference type="EC" id="2.10.1.1"/>
    </reaction>
</comment>
<dbReference type="EC" id="2.10.1.1" evidence="6"/>
<evidence type="ECO:0000256" key="1">
    <source>
        <dbReference type="ARBA" id="ARBA00002901"/>
    </source>
</evidence>
<dbReference type="InterPro" id="IPR036135">
    <property type="entry name" value="MoeA_linker/N_sf"/>
</dbReference>
<comment type="cofactor">
    <cofactor evidence="6">
        <name>Mg(2+)</name>
        <dbReference type="ChEBI" id="CHEBI:18420"/>
    </cofactor>
</comment>
<evidence type="ECO:0000256" key="4">
    <source>
        <dbReference type="ARBA" id="ARBA00023150"/>
    </source>
</evidence>
<sequence length="392" mass="40498">MISVEDALGQVFALTDPAPTEVVPLVQAAGRVLRAPVRAGRDQPPFAASAMDGYVVAGQVAPGQTFRVTGEAAAGHMFAGRVGPGEAVRIFTGAPVPDGGTHVVIQEDVSRDGDTITLLDSLGNGPNIRPQAQDFRAGDQISAPRRLRGVDLGLIASMNCAEVTVTRRPDVAIIATGDELVMPGENPRADQIIASNAFALKAMAEAEGASARILPIARDTEASLRAVFDLAQGAHMIVTIGGASVGDHDLVGPVADSLGATRSFYKVALRPGKPLMAGRLGKALLLGLPGNPVSSIVCGHLFMRPALRAMLGLGHYPLPTASAALACDLPANGPRAHYMRAALGPEGTIDPVASQDSALLSLLAQAGALLVRPPDDGPRKAGEQMRYIPLDL</sequence>
<dbReference type="Pfam" id="PF03453">
    <property type="entry name" value="MoeA_N"/>
    <property type="match status" value="1"/>
</dbReference>
<keyword evidence="6" id="KW-0808">Transferase</keyword>
<name>A0ABT0M3L5_9RHOB</name>
<dbReference type="Gene3D" id="3.40.980.10">
    <property type="entry name" value="MoaB/Mog-like domain"/>
    <property type="match status" value="1"/>
</dbReference>
<evidence type="ECO:0000313" key="8">
    <source>
        <dbReference type="EMBL" id="MCL1629447.1"/>
    </source>
</evidence>
<proteinExistence type="inferred from homology"/>
<dbReference type="InterPro" id="IPR005111">
    <property type="entry name" value="MoeA_C_domain_IV"/>
</dbReference>
<keyword evidence="4 6" id="KW-0501">Molybdenum cofactor biosynthesis</keyword>
<dbReference type="CDD" id="cd00887">
    <property type="entry name" value="MoeA"/>
    <property type="match status" value="1"/>
</dbReference>
<dbReference type="SMART" id="SM00852">
    <property type="entry name" value="MoCF_biosynth"/>
    <property type="match status" value="1"/>
</dbReference>
<organism evidence="8 9">
    <name type="scientific">Roseinatronobacter domitianus</name>
    <dbReference type="NCBI Taxonomy" id="2940293"/>
    <lineage>
        <taxon>Bacteria</taxon>
        <taxon>Pseudomonadati</taxon>
        <taxon>Pseudomonadota</taxon>
        <taxon>Alphaproteobacteria</taxon>
        <taxon>Rhodobacterales</taxon>
        <taxon>Paracoccaceae</taxon>
        <taxon>Roseinatronobacter</taxon>
    </lineage>
</organism>
<dbReference type="Gene3D" id="2.40.340.10">
    <property type="entry name" value="MoeA, C-terminal, domain IV"/>
    <property type="match status" value="1"/>
</dbReference>
<comment type="pathway">
    <text evidence="2 6">Cofactor biosynthesis; molybdopterin biosynthesis.</text>
</comment>
<dbReference type="Pfam" id="PF03454">
    <property type="entry name" value="MoeA_C"/>
    <property type="match status" value="1"/>
</dbReference>
<dbReference type="RefSeq" id="WP_249059326.1">
    <property type="nucleotide sequence ID" value="NZ_JALZWP010000011.1"/>
</dbReference>
<dbReference type="SUPFAM" id="SSF63882">
    <property type="entry name" value="MoeA N-terminal region -like"/>
    <property type="match status" value="1"/>
</dbReference>
<dbReference type="PANTHER" id="PTHR10192:SF5">
    <property type="entry name" value="GEPHYRIN"/>
    <property type="match status" value="1"/>
</dbReference>
<comment type="caution">
    <text evidence="8">The sequence shown here is derived from an EMBL/GenBank/DDBJ whole genome shotgun (WGS) entry which is preliminary data.</text>
</comment>
<keyword evidence="6" id="KW-0460">Magnesium</keyword>
<protein>
    <recommendedName>
        <fullName evidence="6">Molybdopterin molybdenumtransferase</fullName>
        <ecNumber evidence="6">2.10.1.1</ecNumber>
    </recommendedName>
</protein>
<accession>A0ABT0M3L5</accession>